<accession>A0A5J4ZI46</accession>
<protein>
    <recommendedName>
        <fullName evidence="2">Disease resistance protein At4g27190-like leucine-rich repeats domain-containing protein</fullName>
    </recommendedName>
</protein>
<dbReference type="OrthoDB" id="1752144at2759"/>
<dbReference type="InterPro" id="IPR057135">
    <property type="entry name" value="At4g27190-like_LRR"/>
</dbReference>
<evidence type="ECO:0000313" key="4">
    <source>
        <dbReference type="Proteomes" id="UP000325577"/>
    </source>
</evidence>
<feature type="domain" description="Disease resistance protein At4g27190-like leucine-rich repeats" evidence="2">
    <location>
        <begin position="2"/>
        <end position="94"/>
    </location>
</feature>
<dbReference type="Pfam" id="PF23247">
    <property type="entry name" value="LRR_RPS2"/>
    <property type="match status" value="1"/>
</dbReference>
<gene>
    <name evidence="3" type="ORF">F0562_017255</name>
</gene>
<dbReference type="EMBL" id="CM018051">
    <property type="protein sequence ID" value="KAA8516927.1"/>
    <property type="molecule type" value="Genomic_DNA"/>
</dbReference>
<dbReference type="PANTHER" id="PTHR33463:SF198">
    <property type="entry name" value="RPP4C3"/>
    <property type="match status" value="1"/>
</dbReference>
<dbReference type="PANTHER" id="PTHR33463">
    <property type="entry name" value="NB-ARC DOMAIN-CONTAINING PROTEIN-RELATED"/>
    <property type="match status" value="1"/>
</dbReference>
<dbReference type="Gene3D" id="3.80.10.10">
    <property type="entry name" value="Ribonuclease Inhibitor"/>
    <property type="match status" value="1"/>
</dbReference>
<evidence type="ECO:0000313" key="3">
    <source>
        <dbReference type="EMBL" id="KAA8516927.1"/>
    </source>
</evidence>
<dbReference type="AlphaFoldDB" id="A0A5J4ZI46"/>
<evidence type="ECO:0000259" key="2">
    <source>
        <dbReference type="Pfam" id="PF23247"/>
    </source>
</evidence>
<evidence type="ECO:0000256" key="1">
    <source>
        <dbReference type="ARBA" id="ARBA00022821"/>
    </source>
</evidence>
<sequence length="300" mass="34479">MRCDNLRYLLSISTAKLLVKLQELKLEMCKMMEEVIETEEEEEEEAKEMILFPELNSVILTDLKNLESFVSGSYTSKWNSLKTLHVSDCPKLKAFHLESPSVQKVKTIDVTKGEKQQESNFHTPTLKHIFNEKVAFPSLESLHLSGMMNLDVIWHGQLPPKPVHVEEGEERIDKIVFPKLTDLILRRLENLSIFCYGNYDFEFPSLVKVTVVRCPKMRTFCSGQLSAPKLTQVHTDYEGSVVWNGDLNSTIQHLSQKSLQKLEIKNSLASSPHDRRRLKAPTSNLRVRASYWEISTPSLF</sequence>
<keyword evidence="4" id="KW-1185">Reference proteome</keyword>
<name>A0A5J4ZI46_9ASTE</name>
<dbReference type="SUPFAM" id="SSF52058">
    <property type="entry name" value="L domain-like"/>
    <property type="match status" value="1"/>
</dbReference>
<dbReference type="InterPro" id="IPR050905">
    <property type="entry name" value="Plant_NBS-LRR"/>
</dbReference>
<organism evidence="3 4">
    <name type="scientific">Nyssa sinensis</name>
    <dbReference type="NCBI Taxonomy" id="561372"/>
    <lineage>
        <taxon>Eukaryota</taxon>
        <taxon>Viridiplantae</taxon>
        <taxon>Streptophyta</taxon>
        <taxon>Embryophyta</taxon>
        <taxon>Tracheophyta</taxon>
        <taxon>Spermatophyta</taxon>
        <taxon>Magnoliopsida</taxon>
        <taxon>eudicotyledons</taxon>
        <taxon>Gunneridae</taxon>
        <taxon>Pentapetalae</taxon>
        <taxon>asterids</taxon>
        <taxon>Cornales</taxon>
        <taxon>Nyssaceae</taxon>
        <taxon>Nyssa</taxon>
    </lineage>
</organism>
<dbReference type="InterPro" id="IPR032675">
    <property type="entry name" value="LRR_dom_sf"/>
</dbReference>
<reference evidence="3 4" key="1">
    <citation type="submission" date="2019-09" db="EMBL/GenBank/DDBJ databases">
        <title>A chromosome-level genome assembly of the Chinese tupelo Nyssa sinensis.</title>
        <authorList>
            <person name="Yang X."/>
            <person name="Kang M."/>
            <person name="Yang Y."/>
            <person name="Xiong H."/>
            <person name="Wang M."/>
            <person name="Zhang Z."/>
            <person name="Wang Z."/>
            <person name="Wu H."/>
            <person name="Ma T."/>
            <person name="Liu J."/>
            <person name="Xi Z."/>
        </authorList>
    </citation>
    <scope>NUCLEOTIDE SEQUENCE [LARGE SCALE GENOMIC DNA]</scope>
    <source>
        <strain evidence="3">J267</strain>
        <tissue evidence="3">Leaf</tissue>
    </source>
</reference>
<proteinExistence type="predicted"/>
<keyword evidence="1" id="KW-0611">Plant defense</keyword>
<dbReference type="Proteomes" id="UP000325577">
    <property type="component" value="Linkage Group LG8"/>
</dbReference>